<dbReference type="Proteomes" id="UP000653343">
    <property type="component" value="Unassembled WGS sequence"/>
</dbReference>
<dbReference type="InterPro" id="IPR004360">
    <property type="entry name" value="Glyas_Fos-R_dOase_dom"/>
</dbReference>
<evidence type="ECO:0000259" key="1">
    <source>
        <dbReference type="PROSITE" id="PS51819"/>
    </source>
</evidence>
<name>A0ABQ2XTR5_9BURK</name>
<evidence type="ECO:0000313" key="2">
    <source>
        <dbReference type="EMBL" id="GGX33194.1"/>
    </source>
</evidence>
<keyword evidence="3" id="KW-1185">Reference proteome</keyword>
<reference evidence="3" key="1">
    <citation type="journal article" date="2019" name="Int. J. Syst. Evol. Microbiol.">
        <title>The Global Catalogue of Microorganisms (GCM) 10K type strain sequencing project: providing services to taxonomists for standard genome sequencing and annotation.</title>
        <authorList>
            <consortium name="The Broad Institute Genomics Platform"/>
            <consortium name="The Broad Institute Genome Sequencing Center for Infectious Disease"/>
            <person name="Wu L."/>
            <person name="Ma J."/>
        </authorList>
    </citation>
    <scope>NUCLEOTIDE SEQUENCE [LARGE SCALE GENOMIC DNA]</scope>
    <source>
        <strain evidence="3">KCTC 23917</strain>
    </source>
</reference>
<dbReference type="Gene3D" id="3.10.180.10">
    <property type="entry name" value="2,3-Dihydroxybiphenyl 1,2-Dioxygenase, domain 1"/>
    <property type="match status" value="1"/>
</dbReference>
<dbReference type="EMBL" id="BMYU01000001">
    <property type="protein sequence ID" value="GGX33194.1"/>
    <property type="molecule type" value="Genomic_DNA"/>
</dbReference>
<dbReference type="PROSITE" id="PS51819">
    <property type="entry name" value="VOC"/>
    <property type="match status" value="1"/>
</dbReference>
<organism evidence="2 3">
    <name type="scientific">Undibacterium squillarum</name>
    <dbReference type="NCBI Taxonomy" id="1131567"/>
    <lineage>
        <taxon>Bacteria</taxon>
        <taxon>Pseudomonadati</taxon>
        <taxon>Pseudomonadota</taxon>
        <taxon>Betaproteobacteria</taxon>
        <taxon>Burkholderiales</taxon>
        <taxon>Oxalobacteraceae</taxon>
        <taxon>Undibacterium</taxon>
    </lineage>
</organism>
<dbReference type="Pfam" id="PF00903">
    <property type="entry name" value="Glyoxalase"/>
    <property type="match status" value="1"/>
</dbReference>
<evidence type="ECO:0000313" key="3">
    <source>
        <dbReference type="Proteomes" id="UP000653343"/>
    </source>
</evidence>
<accession>A0ABQ2XTR5</accession>
<dbReference type="InterPro" id="IPR037523">
    <property type="entry name" value="VOC_core"/>
</dbReference>
<protein>
    <recommendedName>
        <fullName evidence="1">VOC domain-containing protein</fullName>
    </recommendedName>
</protein>
<dbReference type="InterPro" id="IPR029068">
    <property type="entry name" value="Glyas_Bleomycin-R_OHBP_Dase"/>
</dbReference>
<gene>
    <name evidence="2" type="ORF">GCM10010946_08270</name>
</gene>
<proteinExistence type="predicted"/>
<dbReference type="RefSeq" id="WP_189355723.1">
    <property type="nucleotide sequence ID" value="NZ_BMYU01000001.1"/>
</dbReference>
<feature type="domain" description="VOC" evidence="1">
    <location>
        <begin position="2"/>
        <end position="112"/>
    </location>
</feature>
<sequence>MNLNQVTVAVNEIAPAVAFYRGLGLRLIVLSPHYARFECPDGDATFSVHLSLQPVSAHGVVVYFECEDLDARVRALSGQGYVFSQLPQDERWLWREARLLDPSGNEICLYFAGDNRKNPPWRVQEA</sequence>
<dbReference type="SUPFAM" id="SSF54593">
    <property type="entry name" value="Glyoxalase/Bleomycin resistance protein/Dihydroxybiphenyl dioxygenase"/>
    <property type="match status" value="1"/>
</dbReference>
<comment type="caution">
    <text evidence="2">The sequence shown here is derived from an EMBL/GenBank/DDBJ whole genome shotgun (WGS) entry which is preliminary data.</text>
</comment>